<evidence type="ECO:0000256" key="2">
    <source>
        <dbReference type="ARBA" id="ARBA00023015"/>
    </source>
</evidence>
<dbReference type="InterPro" id="IPR000847">
    <property type="entry name" value="LysR_HTH_N"/>
</dbReference>
<dbReference type="GO" id="GO:0003700">
    <property type="term" value="F:DNA-binding transcription factor activity"/>
    <property type="evidence" value="ECO:0007669"/>
    <property type="project" value="InterPro"/>
</dbReference>
<reference evidence="7" key="1">
    <citation type="journal article" date="2017" name="Proc. Natl. Acad. Sci. U.S.A.">
        <title>Simulation of Deepwater Horizon oil plume reveals substrate specialization within a complex community of hydrocarbon degraders.</title>
        <authorList>
            <person name="Hu P."/>
            <person name="Dubinsky E.A."/>
            <person name="Probst A.J."/>
            <person name="Wang J."/>
            <person name="Sieber C.M.K."/>
            <person name="Tom L.M."/>
            <person name="Gardinali P."/>
            <person name="Banfield J.F."/>
            <person name="Atlas R.M."/>
            <person name="Andersen G.L."/>
        </authorList>
    </citation>
    <scope>NUCLEOTIDE SEQUENCE [LARGE SCALE GENOMIC DNA]</scope>
</reference>
<dbReference type="InterPro" id="IPR050950">
    <property type="entry name" value="HTH-type_LysR_regulators"/>
</dbReference>
<dbReference type="AlphaFoldDB" id="A0A1Y5HVX9"/>
<dbReference type="PROSITE" id="PS50931">
    <property type="entry name" value="HTH_LYSR"/>
    <property type="match status" value="1"/>
</dbReference>
<dbReference type="Gene3D" id="1.10.10.10">
    <property type="entry name" value="Winged helix-like DNA-binding domain superfamily/Winged helix DNA-binding domain"/>
    <property type="match status" value="1"/>
</dbReference>
<comment type="caution">
    <text evidence="6">The sequence shown here is derived from an EMBL/GenBank/DDBJ whole genome shotgun (WGS) entry which is preliminary data.</text>
</comment>
<dbReference type="Pfam" id="PF03466">
    <property type="entry name" value="LysR_substrate"/>
    <property type="match status" value="1"/>
</dbReference>
<dbReference type="GO" id="GO:0005829">
    <property type="term" value="C:cytosol"/>
    <property type="evidence" value="ECO:0007669"/>
    <property type="project" value="TreeGrafter"/>
</dbReference>
<organism evidence="6 7">
    <name type="scientific">Oleispira antarctica</name>
    <dbReference type="NCBI Taxonomy" id="188908"/>
    <lineage>
        <taxon>Bacteria</taxon>
        <taxon>Pseudomonadati</taxon>
        <taxon>Pseudomonadota</taxon>
        <taxon>Gammaproteobacteria</taxon>
        <taxon>Oceanospirillales</taxon>
        <taxon>Oceanospirillaceae</taxon>
        <taxon>Oleispira</taxon>
    </lineage>
</organism>
<keyword evidence="2" id="KW-0805">Transcription regulation</keyword>
<proteinExistence type="inferred from homology"/>
<dbReference type="PRINTS" id="PR00039">
    <property type="entry name" value="HTHLYSR"/>
</dbReference>
<keyword evidence="3" id="KW-0238">DNA-binding</keyword>
<name>A0A1Y5HVX9_OLEAN</name>
<dbReference type="Gene3D" id="3.40.190.290">
    <property type="match status" value="1"/>
</dbReference>
<dbReference type="Pfam" id="PF00126">
    <property type="entry name" value="HTH_1"/>
    <property type="match status" value="1"/>
</dbReference>
<evidence type="ECO:0000256" key="1">
    <source>
        <dbReference type="ARBA" id="ARBA00009437"/>
    </source>
</evidence>
<dbReference type="PANTHER" id="PTHR30419:SF8">
    <property type="entry name" value="NITROGEN ASSIMILATION TRANSCRIPTIONAL ACTIVATOR-RELATED"/>
    <property type="match status" value="1"/>
</dbReference>
<dbReference type="CDD" id="cd05466">
    <property type="entry name" value="PBP2_LTTR_substrate"/>
    <property type="match status" value="1"/>
</dbReference>
<dbReference type="InterPro" id="IPR005119">
    <property type="entry name" value="LysR_subst-bd"/>
</dbReference>
<evidence type="ECO:0000259" key="5">
    <source>
        <dbReference type="PROSITE" id="PS50931"/>
    </source>
</evidence>
<dbReference type="Proteomes" id="UP000227088">
    <property type="component" value="Unassembled WGS sequence"/>
</dbReference>
<dbReference type="InterPro" id="IPR036390">
    <property type="entry name" value="WH_DNA-bd_sf"/>
</dbReference>
<evidence type="ECO:0000313" key="7">
    <source>
        <dbReference type="Proteomes" id="UP000227088"/>
    </source>
</evidence>
<protein>
    <recommendedName>
        <fullName evidence="5">HTH lysR-type domain-containing protein</fullName>
    </recommendedName>
</protein>
<feature type="domain" description="HTH lysR-type" evidence="5">
    <location>
        <begin position="1"/>
        <end position="58"/>
    </location>
</feature>
<dbReference type="PANTHER" id="PTHR30419">
    <property type="entry name" value="HTH-TYPE TRANSCRIPTIONAL REGULATOR YBHD"/>
    <property type="match status" value="1"/>
</dbReference>
<dbReference type="FunFam" id="1.10.10.10:FF:000001">
    <property type="entry name" value="LysR family transcriptional regulator"/>
    <property type="match status" value="1"/>
</dbReference>
<comment type="similarity">
    <text evidence="1">Belongs to the LysR transcriptional regulatory family.</text>
</comment>
<dbReference type="SUPFAM" id="SSF53850">
    <property type="entry name" value="Periplasmic binding protein-like II"/>
    <property type="match status" value="1"/>
</dbReference>
<dbReference type="EMBL" id="MABE01000465">
    <property type="protein sequence ID" value="OUS40014.1"/>
    <property type="molecule type" value="Genomic_DNA"/>
</dbReference>
<evidence type="ECO:0000313" key="6">
    <source>
        <dbReference type="EMBL" id="OUS40014.1"/>
    </source>
</evidence>
<keyword evidence="4" id="KW-0804">Transcription</keyword>
<dbReference type="GO" id="GO:0003677">
    <property type="term" value="F:DNA binding"/>
    <property type="evidence" value="ECO:0007669"/>
    <property type="project" value="UniProtKB-KW"/>
</dbReference>
<gene>
    <name evidence="6" type="ORF">A9R00_08180</name>
</gene>
<sequence>MDIQALKAFIAVAELNSFSLAAEQLYLTQPAISKRVKGLEEQLNSPLFDRHNRSLSLTNTGHSLLPKAREIVQLVSDTQLSLKNMNHQVEGRLKLGTSHHIGLHRLPPYLKSFVAQYPKAELNLSFMGSESAYQAIAQRQVELALTTLEAETNDDQLPEGIISEILWQDEMVFVCSKSHPLSKIKQIQLKDLSAYPAILPEANTFTFKLLAEKFKQQNLKLSAPMPTNYLETIKMLVSVGLGWSLLPASMLGSLSDKIEDGGLITISVDQIQLTRPLGILYLQGRTLSNAAKAFIALIKA</sequence>
<dbReference type="SUPFAM" id="SSF46785">
    <property type="entry name" value="Winged helix' DNA-binding domain"/>
    <property type="match status" value="1"/>
</dbReference>
<accession>A0A1Y5HVX9</accession>
<dbReference type="InterPro" id="IPR036388">
    <property type="entry name" value="WH-like_DNA-bd_sf"/>
</dbReference>
<evidence type="ECO:0000256" key="4">
    <source>
        <dbReference type="ARBA" id="ARBA00023163"/>
    </source>
</evidence>
<evidence type="ECO:0000256" key="3">
    <source>
        <dbReference type="ARBA" id="ARBA00023125"/>
    </source>
</evidence>